<evidence type="ECO:0000256" key="1">
    <source>
        <dbReference type="SAM" id="Coils"/>
    </source>
</evidence>
<feature type="coiled-coil region" evidence="1">
    <location>
        <begin position="139"/>
        <end position="166"/>
    </location>
</feature>
<accession>A0A4Z1EUL4</accession>
<feature type="region of interest" description="Disordered" evidence="2">
    <location>
        <begin position="214"/>
        <end position="238"/>
    </location>
</feature>
<feature type="region of interest" description="Disordered" evidence="2">
    <location>
        <begin position="88"/>
        <end position="139"/>
    </location>
</feature>
<feature type="region of interest" description="Disordered" evidence="2">
    <location>
        <begin position="358"/>
        <end position="380"/>
    </location>
</feature>
<feature type="compositionally biased region" description="Pro residues" evidence="2">
    <location>
        <begin position="222"/>
        <end position="235"/>
    </location>
</feature>
<keyword evidence="4" id="KW-1185">Reference proteome</keyword>
<feature type="compositionally biased region" description="Low complexity" evidence="2">
    <location>
        <begin position="365"/>
        <end position="378"/>
    </location>
</feature>
<protein>
    <submittedName>
        <fullName evidence="3">Uncharacterized protein</fullName>
    </submittedName>
</protein>
<evidence type="ECO:0000313" key="4">
    <source>
        <dbReference type="Proteomes" id="UP000297777"/>
    </source>
</evidence>
<sequence length="482" mass="52691">MTPHEKYETTWPAMWEIMKADDFKITLATVEASRAKWTATVKNKAIYADYHLQVKMYYVEKLIWRELCKLFILNEIFNEDTDNSLVKSHPFPGVKPKPVAGAQPATDENSKSKGKGTKNTNAPPHLTKEQENSAKAKAIADAAAAKKAAEAEASKAKANADTAAAKKAAEKAAKANAETEVSKAKAIATATAKKAADNAKATADAEAAKAKAKAAAASSAKPAPPSAPSRVPRPPMLTKKDHSSIPLYAVGPVHYNSAKSWLIGPQGRSVMAVEKKFPNVRIQCGTFDLHLMFYAEPWTLKLKDDQKVRDACAECQKFLGAYCREAAKVQPRSKPLFADEYFPTWAATVGCSPAAAPATNAPLRPNATSGTTPSAPTPQDLKKIDDALKSDHIDSWAEEVEAEQLDDGVEDDKVEEEWMIDLRIARQKKLIAHHKSKPRFHGKSDEEIWEILHECYAWDEEFQDFAGFSGVEGGDEGRGSWD</sequence>
<dbReference type="AlphaFoldDB" id="A0A4Z1EUL4"/>
<reference evidence="3 4" key="1">
    <citation type="submission" date="2017-12" db="EMBL/GenBank/DDBJ databases">
        <title>Comparative genomics of Botrytis spp.</title>
        <authorList>
            <person name="Valero-Jimenez C.A."/>
            <person name="Tapia P."/>
            <person name="Veloso J."/>
            <person name="Silva-Moreno E."/>
            <person name="Staats M."/>
            <person name="Valdes J.H."/>
            <person name="Van Kan J.A.L."/>
        </authorList>
    </citation>
    <scope>NUCLEOTIDE SEQUENCE [LARGE SCALE GENOMIC DNA]</scope>
    <source>
        <strain evidence="3 4">Bt9001</strain>
    </source>
</reference>
<comment type="caution">
    <text evidence="3">The sequence shown here is derived from an EMBL/GenBank/DDBJ whole genome shotgun (WGS) entry which is preliminary data.</text>
</comment>
<gene>
    <name evidence="3" type="ORF">BTUL_0044g00790</name>
</gene>
<organism evidence="3 4">
    <name type="scientific">Botrytis tulipae</name>
    <dbReference type="NCBI Taxonomy" id="87230"/>
    <lineage>
        <taxon>Eukaryota</taxon>
        <taxon>Fungi</taxon>
        <taxon>Dikarya</taxon>
        <taxon>Ascomycota</taxon>
        <taxon>Pezizomycotina</taxon>
        <taxon>Leotiomycetes</taxon>
        <taxon>Helotiales</taxon>
        <taxon>Sclerotiniaceae</taxon>
        <taxon>Botrytis</taxon>
    </lineage>
</organism>
<dbReference type="OrthoDB" id="3554157at2759"/>
<evidence type="ECO:0000256" key="2">
    <source>
        <dbReference type="SAM" id="MobiDB-lite"/>
    </source>
</evidence>
<evidence type="ECO:0000313" key="3">
    <source>
        <dbReference type="EMBL" id="TGO15140.1"/>
    </source>
</evidence>
<keyword evidence="1" id="KW-0175">Coiled coil</keyword>
<dbReference type="EMBL" id="PQXH01000044">
    <property type="protein sequence ID" value="TGO15140.1"/>
    <property type="molecule type" value="Genomic_DNA"/>
</dbReference>
<dbReference type="Proteomes" id="UP000297777">
    <property type="component" value="Unassembled WGS sequence"/>
</dbReference>
<name>A0A4Z1EUL4_9HELO</name>
<proteinExistence type="predicted"/>